<reference evidence="2 3" key="1">
    <citation type="submission" date="2019-03" db="EMBL/GenBank/DDBJ databases">
        <title>Single cell metagenomics reveals metabolic interactions within the superorganism composed of flagellate Streblomastix strix and complex community of Bacteroidetes bacteria on its surface.</title>
        <authorList>
            <person name="Treitli S.C."/>
            <person name="Kolisko M."/>
            <person name="Husnik F."/>
            <person name="Keeling P."/>
            <person name="Hampl V."/>
        </authorList>
    </citation>
    <scope>NUCLEOTIDE SEQUENCE [LARGE SCALE GENOMIC DNA]</scope>
    <source>
        <strain evidence="2">ST1C</strain>
    </source>
</reference>
<proteinExistence type="predicted"/>
<evidence type="ECO:0000313" key="1">
    <source>
        <dbReference type="EMBL" id="KAA6362581.1"/>
    </source>
</evidence>
<gene>
    <name evidence="2" type="ORF">EZS28_038106</name>
    <name evidence="1" type="ORF">EZS28_041892</name>
</gene>
<comment type="caution">
    <text evidence="2">The sequence shown here is derived from an EMBL/GenBank/DDBJ whole genome shotgun (WGS) entry which is preliminary data.</text>
</comment>
<protein>
    <submittedName>
        <fullName evidence="2">Uncharacterized protein</fullName>
    </submittedName>
</protein>
<dbReference type="EMBL" id="SNRW01024006">
    <property type="protein sequence ID" value="KAA6362581.1"/>
    <property type="molecule type" value="Genomic_DNA"/>
</dbReference>
<organism evidence="2 3">
    <name type="scientific">Streblomastix strix</name>
    <dbReference type="NCBI Taxonomy" id="222440"/>
    <lineage>
        <taxon>Eukaryota</taxon>
        <taxon>Metamonada</taxon>
        <taxon>Preaxostyla</taxon>
        <taxon>Oxymonadida</taxon>
        <taxon>Streblomastigidae</taxon>
        <taxon>Streblomastix</taxon>
    </lineage>
</organism>
<dbReference type="Proteomes" id="UP000324800">
    <property type="component" value="Unassembled WGS sequence"/>
</dbReference>
<accession>A0A5J4U6Z7</accession>
<sequence>MLADIATVLNTSRG</sequence>
<feature type="non-terminal residue" evidence="2">
    <location>
        <position position="14"/>
    </location>
</feature>
<evidence type="ECO:0000313" key="2">
    <source>
        <dbReference type="EMBL" id="KAA6366367.1"/>
    </source>
</evidence>
<dbReference type="EMBL" id="SNRW01019451">
    <property type="protein sequence ID" value="KAA6366367.1"/>
    <property type="molecule type" value="Genomic_DNA"/>
</dbReference>
<name>A0A5J4U6Z7_9EUKA</name>
<evidence type="ECO:0000313" key="3">
    <source>
        <dbReference type="Proteomes" id="UP000324800"/>
    </source>
</evidence>